<reference evidence="2 3" key="1">
    <citation type="journal article" date="2020" name="ISME J.">
        <title>Uncovering the hidden diversity of litter-decomposition mechanisms in mushroom-forming fungi.</title>
        <authorList>
            <person name="Floudas D."/>
            <person name="Bentzer J."/>
            <person name="Ahren D."/>
            <person name="Johansson T."/>
            <person name="Persson P."/>
            <person name="Tunlid A."/>
        </authorList>
    </citation>
    <scope>NUCLEOTIDE SEQUENCE [LARGE SCALE GENOMIC DNA]</scope>
    <source>
        <strain evidence="2 3">CBS 146.42</strain>
    </source>
</reference>
<dbReference type="GO" id="GO:0020037">
    <property type="term" value="F:heme binding"/>
    <property type="evidence" value="ECO:0007669"/>
    <property type="project" value="InterPro"/>
</dbReference>
<dbReference type="SUPFAM" id="SSF48264">
    <property type="entry name" value="Cytochrome P450"/>
    <property type="match status" value="1"/>
</dbReference>
<dbReference type="GO" id="GO:0016705">
    <property type="term" value="F:oxidoreductase activity, acting on paired donors, with incorporation or reduction of molecular oxygen"/>
    <property type="evidence" value="ECO:0007669"/>
    <property type="project" value="InterPro"/>
</dbReference>
<gene>
    <name evidence="2" type="ORF">D9756_008911</name>
</gene>
<dbReference type="EMBL" id="JAACJO010000016">
    <property type="protein sequence ID" value="KAF5349494.1"/>
    <property type="molecule type" value="Genomic_DNA"/>
</dbReference>
<feature type="region of interest" description="Disordered" evidence="1">
    <location>
        <begin position="421"/>
        <end position="447"/>
    </location>
</feature>
<dbReference type="OrthoDB" id="10029320at2759"/>
<comment type="caution">
    <text evidence="2">The sequence shown here is derived from an EMBL/GenBank/DDBJ whole genome shotgun (WGS) entry which is preliminary data.</text>
</comment>
<accession>A0A8H5CY38</accession>
<proteinExistence type="predicted"/>
<name>A0A8H5CY38_9AGAR</name>
<evidence type="ECO:0008006" key="4">
    <source>
        <dbReference type="Google" id="ProtNLM"/>
    </source>
</evidence>
<organism evidence="2 3">
    <name type="scientific">Leucocoprinus leucothites</name>
    <dbReference type="NCBI Taxonomy" id="201217"/>
    <lineage>
        <taxon>Eukaryota</taxon>
        <taxon>Fungi</taxon>
        <taxon>Dikarya</taxon>
        <taxon>Basidiomycota</taxon>
        <taxon>Agaricomycotina</taxon>
        <taxon>Agaricomycetes</taxon>
        <taxon>Agaricomycetidae</taxon>
        <taxon>Agaricales</taxon>
        <taxon>Agaricineae</taxon>
        <taxon>Agaricaceae</taxon>
        <taxon>Leucocoprinus</taxon>
    </lineage>
</organism>
<keyword evidence="3" id="KW-1185">Reference proteome</keyword>
<dbReference type="Gene3D" id="1.10.630.10">
    <property type="entry name" value="Cytochrome P450"/>
    <property type="match status" value="1"/>
</dbReference>
<dbReference type="InterPro" id="IPR036396">
    <property type="entry name" value="Cyt_P450_sf"/>
</dbReference>
<evidence type="ECO:0000313" key="3">
    <source>
        <dbReference type="Proteomes" id="UP000559027"/>
    </source>
</evidence>
<sequence length="447" mass="50059">MLVCVLLFTALLAYTWNHFVRLVGRTLPSRSFPSTRDDSPLERIRFVLQPPKAPLSQLLLERSTANARISRALGLSNTFANPDPLVHSEFVRRSRVLLREVQVNGWTRFHQTCALAVQSTLRDWLEPNIRFDKFVQVVVLRSILVGLLNVGKDVEELEYSSLSVVATLINDLWTLSKSGAPLPSDLQQQLNDHLRHLIPASADFGNPIDFVVPTWETMWRVCATTVARAQECEEYKYLFRELLRQTDSLTSQQFVAAGSQGFSVRGFVEEVMRLHPPVKRISRLRAALCDATSRRTIIGRIWARINGTEASADGPVRHSADVEAVLRAQSIWGHDALSFDPRSHRADTPQRKEAQQVVFGFGHLRCVAASWAPDAAAVISATILEECRELRLARPSQVPGLDLGNAQVFEALGHLTYPSLDTSQPARQLSRPAGLSDEVVPEPRRAW</sequence>
<evidence type="ECO:0000256" key="1">
    <source>
        <dbReference type="SAM" id="MobiDB-lite"/>
    </source>
</evidence>
<dbReference type="GO" id="GO:0004497">
    <property type="term" value="F:monooxygenase activity"/>
    <property type="evidence" value="ECO:0007669"/>
    <property type="project" value="InterPro"/>
</dbReference>
<dbReference type="GO" id="GO:0005506">
    <property type="term" value="F:iron ion binding"/>
    <property type="evidence" value="ECO:0007669"/>
    <property type="project" value="InterPro"/>
</dbReference>
<dbReference type="Proteomes" id="UP000559027">
    <property type="component" value="Unassembled WGS sequence"/>
</dbReference>
<protein>
    <recommendedName>
        <fullName evidence="4">Cytochrome P450</fullName>
    </recommendedName>
</protein>
<evidence type="ECO:0000313" key="2">
    <source>
        <dbReference type="EMBL" id="KAF5349494.1"/>
    </source>
</evidence>
<dbReference type="AlphaFoldDB" id="A0A8H5CY38"/>